<dbReference type="Pfam" id="PF00561">
    <property type="entry name" value="Abhydrolase_1"/>
    <property type="match status" value="1"/>
</dbReference>
<accession>A0ABU1I2D1</accession>
<gene>
    <name evidence="2" type="ORF">QE367_001995</name>
</gene>
<dbReference type="EMBL" id="JAVIZA010000001">
    <property type="protein sequence ID" value="MDR6167791.1"/>
    <property type="molecule type" value="Genomic_DNA"/>
</dbReference>
<sequence length="284" mass="30437">MTASAEQASAARENGAVSIPASSGLTELPEPRFVLVGEDGHRIATYSWGEDDLPTVVVVHGFASNTKDNWVSTGWVRDLQRAGFRVLGLDQRGHGASDKPHRAADYDLHQLASDVEAVLDTYLVDTAMYVGYSLGARVGWEVLQDFSARITRGVLGGVPDGIPLARLDIDQVRALVENGTEVTDPVTQNYVRLTERVPGNDLRALLAIAGGMRASGTVDPDPANAPEQPVLFATGSRDAIIEGSKALAAATPQGRFVEIPDRHHFNAPGSRVFRQTAIEFLTEG</sequence>
<dbReference type="Proteomes" id="UP001260188">
    <property type="component" value="Unassembled WGS sequence"/>
</dbReference>
<dbReference type="SUPFAM" id="SSF53474">
    <property type="entry name" value="alpha/beta-Hydrolases"/>
    <property type="match status" value="1"/>
</dbReference>
<evidence type="ECO:0000259" key="1">
    <source>
        <dbReference type="Pfam" id="PF00561"/>
    </source>
</evidence>
<dbReference type="PANTHER" id="PTHR43194:SF2">
    <property type="entry name" value="PEROXISOMAL MEMBRANE PROTEIN LPX1"/>
    <property type="match status" value="1"/>
</dbReference>
<comment type="caution">
    <text evidence="2">The sequence shown here is derived from an EMBL/GenBank/DDBJ whole genome shotgun (WGS) entry which is preliminary data.</text>
</comment>
<feature type="domain" description="AB hydrolase-1" evidence="1">
    <location>
        <begin position="54"/>
        <end position="158"/>
    </location>
</feature>
<organism evidence="2 3">
    <name type="scientific">Microbacterium paludicola</name>
    <dbReference type="NCBI Taxonomy" id="300019"/>
    <lineage>
        <taxon>Bacteria</taxon>
        <taxon>Bacillati</taxon>
        <taxon>Actinomycetota</taxon>
        <taxon>Actinomycetes</taxon>
        <taxon>Micrococcales</taxon>
        <taxon>Microbacteriaceae</taxon>
        <taxon>Microbacterium</taxon>
    </lineage>
</organism>
<keyword evidence="3" id="KW-1185">Reference proteome</keyword>
<reference evidence="2 3" key="1">
    <citation type="submission" date="2023-08" db="EMBL/GenBank/DDBJ databases">
        <title>Functional and genomic diversity of the sorghum phyllosphere microbiome.</title>
        <authorList>
            <person name="Shade A."/>
        </authorList>
    </citation>
    <scope>NUCLEOTIDE SEQUENCE [LARGE SCALE GENOMIC DNA]</scope>
    <source>
        <strain evidence="2 3">SORGH_AS_0919</strain>
    </source>
</reference>
<proteinExistence type="predicted"/>
<protein>
    <submittedName>
        <fullName evidence="2">Pimeloyl-ACP methyl ester carboxylesterase</fullName>
    </submittedName>
</protein>
<evidence type="ECO:0000313" key="3">
    <source>
        <dbReference type="Proteomes" id="UP001260188"/>
    </source>
</evidence>
<dbReference type="Gene3D" id="3.40.50.1820">
    <property type="entry name" value="alpha/beta hydrolase"/>
    <property type="match status" value="1"/>
</dbReference>
<dbReference type="InterPro" id="IPR000073">
    <property type="entry name" value="AB_hydrolase_1"/>
</dbReference>
<name>A0ABU1I2D1_9MICO</name>
<dbReference type="InterPro" id="IPR050228">
    <property type="entry name" value="Carboxylesterase_BioH"/>
</dbReference>
<evidence type="ECO:0000313" key="2">
    <source>
        <dbReference type="EMBL" id="MDR6167791.1"/>
    </source>
</evidence>
<dbReference type="InterPro" id="IPR029058">
    <property type="entry name" value="AB_hydrolase_fold"/>
</dbReference>
<dbReference type="PANTHER" id="PTHR43194">
    <property type="entry name" value="HYDROLASE ALPHA/BETA FOLD FAMILY"/>
    <property type="match status" value="1"/>
</dbReference>